<dbReference type="PROSITE" id="PS50893">
    <property type="entry name" value="ABC_TRANSPORTER_2"/>
    <property type="match status" value="1"/>
</dbReference>
<dbReference type="Pfam" id="PF00005">
    <property type="entry name" value="ABC_tran"/>
    <property type="match status" value="1"/>
</dbReference>
<evidence type="ECO:0000256" key="2">
    <source>
        <dbReference type="ARBA" id="ARBA00022840"/>
    </source>
</evidence>
<dbReference type="EMBL" id="BNDW01000004">
    <property type="protein sequence ID" value="GHI19155.1"/>
    <property type="molecule type" value="Genomic_DNA"/>
</dbReference>
<dbReference type="SUPFAM" id="SSF52540">
    <property type="entry name" value="P-loop containing nucleoside triphosphate hydrolases"/>
    <property type="match status" value="1"/>
</dbReference>
<evidence type="ECO:0000313" key="5">
    <source>
        <dbReference type="Proteomes" id="UP001052739"/>
    </source>
</evidence>
<accession>A0ABQ3P2A2</accession>
<feature type="domain" description="ABC transporter" evidence="3">
    <location>
        <begin position="7"/>
        <end position="210"/>
    </location>
</feature>
<dbReference type="Proteomes" id="UP001052739">
    <property type="component" value="Unassembled WGS sequence"/>
</dbReference>
<dbReference type="InterPro" id="IPR003439">
    <property type="entry name" value="ABC_transporter-like_ATP-bd"/>
</dbReference>
<organism evidence="4 5">
    <name type="scientific">Streptomyces hydrogenans</name>
    <dbReference type="NCBI Taxonomy" id="1873719"/>
    <lineage>
        <taxon>Bacteria</taxon>
        <taxon>Bacillati</taxon>
        <taxon>Actinomycetota</taxon>
        <taxon>Actinomycetes</taxon>
        <taxon>Kitasatosporales</taxon>
        <taxon>Streptomycetaceae</taxon>
        <taxon>Streptomyces</taxon>
    </lineage>
</organism>
<keyword evidence="2 4" id="KW-0067">ATP-binding</keyword>
<proteinExistence type="predicted"/>
<dbReference type="PANTHER" id="PTHR43158">
    <property type="entry name" value="SKFA PEPTIDE EXPORT ATP-BINDING PROTEIN SKFE"/>
    <property type="match status" value="1"/>
</dbReference>
<protein>
    <submittedName>
        <fullName evidence="4">Multidrug ABC transporter ATP-binding protein</fullName>
    </submittedName>
</protein>
<evidence type="ECO:0000259" key="3">
    <source>
        <dbReference type="PROSITE" id="PS50893"/>
    </source>
</evidence>
<comment type="caution">
    <text evidence="4">The sequence shown here is derived from an EMBL/GenBank/DDBJ whole genome shotgun (WGS) entry which is preliminary data.</text>
</comment>
<dbReference type="GO" id="GO:0005524">
    <property type="term" value="F:ATP binding"/>
    <property type="evidence" value="ECO:0007669"/>
    <property type="project" value="UniProtKB-KW"/>
</dbReference>
<dbReference type="SMART" id="SM00382">
    <property type="entry name" value="AAA"/>
    <property type="match status" value="1"/>
</dbReference>
<name>A0ABQ3P2A2_9ACTN</name>
<keyword evidence="1" id="KW-0547">Nucleotide-binding</keyword>
<dbReference type="InterPro" id="IPR027417">
    <property type="entry name" value="P-loop_NTPase"/>
</dbReference>
<dbReference type="PANTHER" id="PTHR43158:SF2">
    <property type="entry name" value="SKFA PEPTIDE EXPORT ATP-BINDING PROTEIN SKFE"/>
    <property type="match status" value="1"/>
</dbReference>
<dbReference type="InterPro" id="IPR003593">
    <property type="entry name" value="AAA+_ATPase"/>
</dbReference>
<sequence length="210" mass="22025">MSDPPAIAADGATVVLDGTTLLAPTTFAVPPGAFRCLIGGNGSGKTTLLRAFLGTRRLTGGSVRLRGEPADLTTPRHRRTVAALVDPVPVARDMTLREQTTLVAASWYGNTATTAARAEDILDRLGLTALGDRFPGRLSSGQLQLFHLALTLVRPADVVLLDEPERHLDTDRVALVAELLAERARQGAALLVATHEPALVAACDGVVEPG</sequence>
<evidence type="ECO:0000313" key="4">
    <source>
        <dbReference type="EMBL" id="GHI19155.1"/>
    </source>
</evidence>
<gene>
    <name evidence="4" type="ORF">Shyd_05260</name>
</gene>
<reference evidence="4" key="1">
    <citation type="submission" date="2024-05" db="EMBL/GenBank/DDBJ databases">
        <title>Whole genome shotgun sequence of Streptomyces hydrogenans NBRC 13475.</title>
        <authorList>
            <person name="Komaki H."/>
            <person name="Tamura T."/>
        </authorList>
    </citation>
    <scope>NUCLEOTIDE SEQUENCE</scope>
    <source>
        <strain evidence="4">NBRC 13475</strain>
    </source>
</reference>
<evidence type="ECO:0000256" key="1">
    <source>
        <dbReference type="ARBA" id="ARBA00022741"/>
    </source>
</evidence>
<keyword evidence="5" id="KW-1185">Reference proteome</keyword>
<dbReference type="RefSeq" id="WP_190225033.1">
    <property type="nucleotide sequence ID" value="NZ_BNBS01000082.1"/>
</dbReference>
<dbReference type="Gene3D" id="3.40.50.300">
    <property type="entry name" value="P-loop containing nucleotide triphosphate hydrolases"/>
    <property type="match status" value="1"/>
</dbReference>